<evidence type="ECO:0000256" key="12">
    <source>
        <dbReference type="ARBA" id="ARBA00022840"/>
    </source>
</evidence>
<comment type="subcellular location">
    <subcellularLocation>
        <location evidence="1">Cell inner membrane</location>
        <topology evidence="1">Multi-pass membrane protein</topology>
    </subcellularLocation>
</comment>
<dbReference type="GO" id="GO:0004715">
    <property type="term" value="F:non-membrane spanning protein tyrosine kinase activity"/>
    <property type="evidence" value="ECO:0007669"/>
    <property type="project" value="UniProtKB-EC"/>
</dbReference>
<feature type="domain" description="Polysaccharide chain length determinant N-terminal" evidence="17">
    <location>
        <begin position="24"/>
        <end position="124"/>
    </location>
</feature>
<organism evidence="19 20">
    <name type="scientific">Chrysosporum bergii ANA360D</name>
    <dbReference type="NCBI Taxonomy" id="617107"/>
    <lineage>
        <taxon>Bacteria</taxon>
        <taxon>Bacillati</taxon>
        <taxon>Cyanobacteriota</taxon>
        <taxon>Cyanophyceae</taxon>
        <taxon>Nostocales</taxon>
        <taxon>Nodulariaceae</taxon>
        <taxon>Chrysosporum</taxon>
    </lineage>
</organism>
<evidence type="ECO:0000256" key="15">
    <source>
        <dbReference type="ARBA" id="ARBA00023137"/>
    </source>
</evidence>
<dbReference type="AlphaFoldDB" id="A0AA43KBN3"/>
<evidence type="ECO:0000256" key="13">
    <source>
        <dbReference type="ARBA" id="ARBA00022989"/>
    </source>
</evidence>
<keyword evidence="13" id="KW-1133">Transmembrane helix</keyword>
<dbReference type="InterPro" id="IPR050445">
    <property type="entry name" value="Bact_polysacc_biosynth/exp"/>
</dbReference>
<evidence type="ECO:0000256" key="2">
    <source>
        <dbReference type="ARBA" id="ARBA00006683"/>
    </source>
</evidence>
<evidence type="ECO:0000256" key="9">
    <source>
        <dbReference type="ARBA" id="ARBA00022692"/>
    </source>
</evidence>
<keyword evidence="8 19" id="KW-0808">Transferase</keyword>
<keyword evidence="20" id="KW-1185">Reference proteome</keyword>
<dbReference type="GO" id="GO:0005524">
    <property type="term" value="F:ATP binding"/>
    <property type="evidence" value="ECO:0007669"/>
    <property type="project" value="UniProtKB-KW"/>
</dbReference>
<feature type="domain" description="AAA" evidence="18">
    <location>
        <begin position="554"/>
        <end position="678"/>
    </location>
</feature>
<reference evidence="19 20" key="1">
    <citation type="journal article" date="2023" name="J. Phycol.">
        <title>Chrysosporum ovalisporum is synonymous with the true-branching cyanobacterium Umezakia natans (Nostocales/Aphanizomenonaceae).</title>
        <authorList>
            <person name="McGregor G.B."/>
            <person name="Sendall B.C."/>
            <person name="Niiyama Y."/>
            <person name="Tuji A."/>
            <person name="Willis A."/>
        </authorList>
    </citation>
    <scope>NUCLEOTIDE SEQUENCE [LARGE SCALE GENOMIC DNA]</scope>
    <source>
        <strain evidence="19 20">ANA360D</strain>
    </source>
</reference>
<keyword evidence="11" id="KW-0418">Kinase</keyword>
<evidence type="ECO:0000256" key="4">
    <source>
        <dbReference type="ARBA" id="ARBA00008883"/>
    </source>
</evidence>
<keyword evidence="12" id="KW-0067">ATP-binding</keyword>
<evidence type="ECO:0000256" key="7">
    <source>
        <dbReference type="ARBA" id="ARBA00022519"/>
    </source>
</evidence>
<accession>A0AA43KBN3</accession>
<protein>
    <recommendedName>
        <fullName evidence="5">non-specific protein-tyrosine kinase</fullName>
        <ecNumber evidence="5">2.7.10.2</ecNumber>
    </recommendedName>
</protein>
<evidence type="ECO:0000313" key="19">
    <source>
        <dbReference type="EMBL" id="MDH6060135.1"/>
    </source>
</evidence>
<keyword evidence="9" id="KW-0812">Transmembrane</keyword>
<evidence type="ECO:0000256" key="8">
    <source>
        <dbReference type="ARBA" id="ARBA00022679"/>
    </source>
</evidence>
<comment type="catalytic activity">
    <reaction evidence="16">
        <text>L-tyrosyl-[protein] + ATP = O-phospho-L-tyrosyl-[protein] + ADP + H(+)</text>
        <dbReference type="Rhea" id="RHEA:10596"/>
        <dbReference type="Rhea" id="RHEA-COMP:10136"/>
        <dbReference type="Rhea" id="RHEA-COMP:20101"/>
        <dbReference type="ChEBI" id="CHEBI:15378"/>
        <dbReference type="ChEBI" id="CHEBI:30616"/>
        <dbReference type="ChEBI" id="CHEBI:46858"/>
        <dbReference type="ChEBI" id="CHEBI:61978"/>
        <dbReference type="ChEBI" id="CHEBI:456216"/>
        <dbReference type="EC" id="2.7.10.2"/>
    </reaction>
</comment>
<dbReference type="CDD" id="cd05387">
    <property type="entry name" value="BY-kinase"/>
    <property type="match status" value="1"/>
</dbReference>
<keyword evidence="10" id="KW-0547">Nucleotide-binding</keyword>
<dbReference type="SUPFAM" id="SSF52540">
    <property type="entry name" value="P-loop containing nucleoside triphosphate hydrolases"/>
    <property type="match status" value="1"/>
</dbReference>
<dbReference type="GO" id="GO:0005886">
    <property type="term" value="C:plasma membrane"/>
    <property type="evidence" value="ECO:0007669"/>
    <property type="project" value="UniProtKB-SubCell"/>
</dbReference>
<dbReference type="PANTHER" id="PTHR32309:SF13">
    <property type="entry name" value="FERRIC ENTEROBACTIN TRANSPORT PROTEIN FEPE"/>
    <property type="match status" value="1"/>
</dbReference>
<dbReference type="InterPro" id="IPR005702">
    <property type="entry name" value="Wzc-like_C"/>
</dbReference>
<evidence type="ECO:0000256" key="1">
    <source>
        <dbReference type="ARBA" id="ARBA00004429"/>
    </source>
</evidence>
<keyword evidence="14" id="KW-0472">Membrane</keyword>
<dbReference type="NCBIfam" id="TIGR01007">
    <property type="entry name" value="eps_fam"/>
    <property type="match status" value="1"/>
</dbReference>
<sequence>MIQSHKSPHLLSQVKTIQLNDYDDELNLGQIVAVLRRRLLLIVSITGLLASVAVLKAKTDPPVYQANFDILTKRVTGESQVIASVPQTLNPQLTGNNAQEQQELQTTITVLQSPLIIEPIIEQLKKQDPQFIERLKLQYPEYIANIEAEYAEITPNLLYKFFVKNLTITSAQPNIINVQFINPDEKLARDFANLLAEAYLNYSLEQRQSDVVQAINFVNEQRKPLDERVKFWQNELRKLRLQNSLIDPTQKSQELSTQMANVRQQQIENRVELEQLIARYQDLQSELALQPGERAGNSLLGENTRYQSILNEIQKADLEITEKLAIFQDNNPIILTLRERKAYLLPLLTQEELRVQKDLQSRIRSLSARDSSLVAKIDNLNNEIRVLATISRNYANIERELQIATDALTQFTATQQALEIEKGQKQQPWVLLDPKLAKVNNPGAVSDSATRNLAVGSALGLLLGVGAALVVDKLSNIFYTAQELKDTTKLPLLGIVPLKKELETTNQKNNLSPALPPVNNASFFEVFRSLYTNILLLGSDIPIRSLVISSPGLGDGKSTVAIQLAQAAAAMGQRVLLVDGNLRCPSLHTRVGLMNIQGLTDVISQDLDWHNVIERSPLEENLFVMMAGPIPPDSVRLLASRKMQELMDNLQASFDLVIYDTPPLLGFADAHLIAANTNGIVLVAGLGKLKRTALLQVLEEIQISGTPMLGMIANRSKESTSVSHNYYQQYYQQNINTEIVGHGSVASTAKKIRGR</sequence>
<evidence type="ECO:0000259" key="18">
    <source>
        <dbReference type="Pfam" id="PF13614"/>
    </source>
</evidence>
<dbReference type="EC" id="2.7.10.2" evidence="5"/>
<evidence type="ECO:0000256" key="16">
    <source>
        <dbReference type="ARBA" id="ARBA00051245"/>
    </source>
</evidence>
<comment type="similarity">
    <text evidence="4">Belongs to the etk/wzc family.</text>
</comment>
<keyword evidence="15" id="KW-0829">Tyrosine-protein kinase</keyword>
<dbReference type="RefSeq" id="WP_280654147.1">
    <property type="nucleotide sequence ID" value="NZ_JANQDH010000043.1"/>
</dbReference>
<evidence type="ECO:0000256" key="5">
    <source>
        <dbReference type="ARBA" id="ARBA00011903"/>
    </source>
</evidence>
<dbReference type="InterPro" id="IPR027417">
    <property type="entry name" value="P-loop_NTPase"/>
</dbReference>
<proteinExistence type="inferred from homology"/>
<comment type="similarity">
    <text evidence="2">Belongs to the CpsC/CapA family.</text>
</comment>
<evidence type="ECO:0000256" key="14">
    <source>
        <dbReference type="ARBA" id="ARBA00023136"/>
    </source>
</evidence>
<dbReference type="PANTHER" id="PTHR32309">
    <property type="entry name" value="TYROSINE-PROTEIN KINASE"/>
    <property type="match status" value="1"/>
</dbReference>
<dbReference type="InterPro" id="IPR003856">
    <property type="entry name" value="LPS_length_determ_N"/>
</dbReference>
<dbReference type="Pfam" id="PF13614">
    <property type="entry name" value="AAA_31"/>
    <property type="match status" value="1"/>
</dbReference>
<dbReference type="Proteomes" id="UP001159387">
    <property type="component" value="Unassembled WGS sequence"/>
</dbReference>
<comment type="similarity">
    <text evidence="3">Belongs to the CpsD/CapB family.</text>
</comment>
<dbReference type="InterPro" id="IPR025669">
    <property type="entry name" value="AAA_dom"/>
</dbReference>
<gene>
    <name evidence="19" type="ORF">NWP17_06735</name>
</gene>
<dbReference type="EMBL" id="JANQDH010000043">
    <property type="protein sequence ID" value="MDH6060135.1"/>
    <property type="molecule type" value="Genomic_DNA"/>
</dbReference>
<dbReference type="Gene3D" id="3.40.50.300">
    <property type="entry name" value="P-loop containing nucleotide triphosphate hydrolases"/>
    <property type="match status" value="1"/>
</dbReference>
<evidence type="ECO:0000256" key="11">
    <source>
        <dbReference type="ARBA" id="ARBA00022777"/>
    </source>
</evidence>
<keyword evidence="7" id="KW-0997">Cell inner membrane</keyword>
<evidence type="ECO:0000259" key="17">
    <source>
        <dbReference type="Pfam" id="PF02706"/>
    </source>
</evidence>
<dbReference type="Pfam" id="PF02706">
    <property type="entry name" value="Wzz"/>
    <property type="match status" value="1"/>
</dbReference>
<evidence type="ECO:0000256" key="10">
    <source>
        <dbReference type="ARBA" id="ARBA00022741"/>
    </source>
</evidence>
<evidence type="ECO:0000313" key="20">
    <source>
        <dbReference type="Proteomes" id="UP001159387"/>
    </source>
</evidence>
<name>A0AA43KBN3_9CYAN</name>
<evidence type="ECO:0000256" key="6">
    <source>
        <dbReference type="ARBA" id="ARBA00022475"/>
    </source>
</evidence>
<keyword evidence="6" id="KW-1003">Cell membrane</keyword>
<comment type="caution">
    <text evidence="19">The sequence shown here is derived from an EMBL/GenBank/DDBJ whole genome shotgun (WGS) entry which is preliminary data.</text>
</comment>
<evidence type="ECO:0000256" key="3">
    <source>
        <dbReference type="ARBA" id="ARBA00007316"/>
    </source>
</evidence>